<proteinExistence type="predicted"/>
<evidence type="ECO:0000256" key="2">
    <source>
        <dbReference type="ARBA" id="ARBA00023315"/>
    </source>
</evidence>
<keyword evidence="2" id="KW-0012">Acyltransferase</keyword>
<dbReference type="Pfam" id="PF00583">
    <property type="entry name" value="Acetyltransf_1"/>
    <property type="match status" value="1"/>
</dbReference>
<dbReference type="CDD" id="cd04301">
    <property type="entry name" value="NAT_SF"/>
    <property type="match status" value="1"/>
</dbReference>
<dbReference type="PANTHER" id="PTHR43877">
    <property type="entry name" value="AMINOALKYLPHOSPHONATE N-ACETYLTRANSFERASE-RELATED-RELATED"/>
    <property type="match status" value="1"/>
</dbReference>
<name>A0ABY2BM10_9ACTN</name>
<evidence type="ECO:0000313" key="5">
    <source>
        <dbReference type="Proteomes" id="UP000295818"/>
    </source>
</evidence>
<dbReference type="SUPFAM" id="SSF55729">
    <property type="entry name" value="Acyl-CoA N-acyltransferases (Nat)"/>
    <property type="match status" value="1"/>
</dbReference>
<dbReference type="PROSITE" id="PS51186">
    <property type="entry name" value="GNAT"/>
    <property type="match status" value="1"/>
</dbReference>
<dbReference type="InterPro" id="IPR016181">
    <property type="entry name" value="Acyl_CoA_acyltransferase"/>
</dbReference>
<organism evidence="4 5">
    <name type="scientific">Kribbella orskensis</name>
    <dbReference type="NCBI Taxonomy" id="2512216"/>
    <lineage>
        <taxon>Bacteria</taxon>
        <taxon>Bacillati</taxon>
        <taxon>Actinomycetota</taxon>
        <taxon>Actinomycetes</taxon>
        <taxon>Propionibacteriales</taxon>
        <taxon>Kribbellaceae</taxon>
        <taxon>Kribbella</taxon>
    </lineage>
</organism>
<accession>A0ABY2BM10</accession>
<evidence type="ECO:0000256" key="1">
    <source>
        <dbReference type="ARBA" id="ARBA00022679"/>
    </source>
</evidence>
<feature type="domain" description="N-acetyltransferase" evidence="3">
    <location>
        <begin position="9"/>
        <end position="145"/>
    </location>
</feature>
<dbReference type="Proteomes" id="UP000295818">
    <property type="component" value="Unassembled WGS sequence"/>
</dbReference>
<keyword evidence="1" id="KW-0808">Transferase</keyword>
<sequence>MTVTVEVLTEITDEVTAAFARLLPQLSSSAPTLDGEALRRMVSHEANTILIARAPDAIVGTLTLVMFPIPTGLRARIEDVVVDDSTRGQGIGAALTNEALRLAQTAGARTVDLTSRPDRTSANHLYQRLGFQPRNSQVYRFTPDH</sequence>
<dbReference type="Gene3D" id="3.40.630.30">
    <property type="match status" value="1"/>
</dbReference>
<gene>
    <name evidence="4" type="ORF">EV644_10662</name>
</gene>
<dbReference type="RefSeq" id="WP_132189484.1">
    <property type="nucleotide sequence ID" value="NZ_SLWM01000006.1"/>
</dbReference>
<evidence type="ECO:0000313" key="4">
    <source>
        <dbReference type="EMBL" id="TCO22755.1"/>
    </source>
</evidence>
<dbReference type="InterPro" id="IPR000182">
    <property type="entry name" value="GNAT_dom"/>
</dbReference>
<protein>
    <submittedName>
        <fullName evidence="4">Ribosomal protein S18 acetylase RimI-like enzyme</fullName>
    </submittedName>
</protein>
<evidence type="ECO:0000259" key="3">
    <source>
        <dbReference type="PROSITE" id="PS51186"/>
    </source>
</evidence>
<dbReference type="EMBL" id="SLWM01000006">
    <property type="protein sequence ID" value="TCO22755.1"/>
    <property type="molecule type" value="Genomic_DNA"/>
</dbReference>
<dbReference type="InterPro" id="IPR050832">
    <property type="entry name" value="Bact_Acetyltransf"/>
</dbReference>
<reference evidence="4 5" key="1">
    <citation type="journal article" date="2015" name="Stand. Genomic Sci.">
        <title>Genomic Encyclopedia of Bacterial and Archaeal Type Strains, Phase III: the genomes of soil and plant-associated and newly described type strains.</title>
        <authorList>
            <person name="Whitman W.B."/>
            <person name="Woyke T."/>
            <person name="Klenk H.P."/>
            <person name="Zhou Y."/>
            <person name="Lilburn T.G."/>
            <person name="Beck B.J."/>
            <person name="De Vos P."/>
            <person name="Vandamme P."/>
            <person name="Eisen J.A."/>
            <person name="Garrity G."/>
            <person name="Hugenholtz P."/>
            <person name="Kyrpides N.C."/>
        </authorList>
    </citation>
    <scope>NUCLEOTIDE SEQUENCE [LARGE SCALE GENOMIC DNA]</scope>
    <source>
        <strain evidence="4 5">VKM Ac-2538</strain>
    </source>
</reference>
<dbReference type="PANTHER" id="PTHR43877:SF1">
    <property type="entry name" value="ACETYLTRANSFERASE"/>
    <property type="match status" value="1"/>
</dbReference>
<keyword evidence="5" id="KW-1185">Reference proteome</keyword>
<comment type="caution">
    <text evidence="4">The sequence shown here is derived from an EMBL/GenBank/DDBJ whole genome shotgun (WGS) entry which is preliminary data.</text>
</comment>